<evidence type="ECO:0000313" key="1">
    <source>
        <dbReference type="EMBL" id="WDV07135.1"/>
    </source>
</evidence>
<dbReference type="RefSeq" id="WP_274795297.1">
    <property type="nucleotide sequence ID" value="NZ_CP113527.1"/>
</dbReference>
<accession>A0AAJ5UW10</accession>
<dbReference type="EMBL" id="CP113527">
    <property type="protein sequence ID" value="WDV07135.1"/>
    <property type="molecule type" value="Genomic_DNA"/>
</dbReference>
<organism evidence="1 2">
    <name type="scientific">Lysinibacillus irui</name>
    <dbReference type="NCBI Taxonomy" id="2998077"/>
    <lineage>
        <taxon>Bacteria</taxon>
        <taxon>Bacillati</taxon>
        <taxon>Bacillota</taxon>
        <taxon>Bacilli</taxon>
        <taxon>Bacillales</taxon>
        <taxon>Bacillaceae</taxon>
        <taxon>Lysinibacillus</taxon>
    </lineage>
</organism>
<dbReference type="KEGG" id="liu:OU989_01265"/>
<name>A0AAJ5UW10_9BACI</name>
<evidence type="ECO:0000313" key="2">
    <source>
        <dbReference type="Proteomes" id="UP001219585"/>
    </source>
</evidence>
<dbReference type="AlphaFoldDB" id="A0AAJ5UW10"/>
<reference evidence="1" key="1">
    <citation type="submission" date="2022-11" db="EMBL/GenBank/DDBJ databases">
        <title>Lysinibacillus irui.</title>
        <authorList>
            <person name="Akintayo S.O."/>
        </authorList>
    </citation>
    <scope>NUCLEOTIDE SEQUENCE</scope>
    <source>
        <strain evidence="1">IRB4-01</strain>
    </source>
</reference>
<sequence length="309" mass="35967">MKKTIISFIFIATIVTAIVITTNLDKSKSADSEEKLEIALVKSMEETRKVNEKRNEILRKISQEFNKKGFDQIGFGFSDDDRVLTIQAIDKDFIEKNKSSIENIVLNIAKETDFKNFKVDYIVLDGYELNEEDEKLNESLNEVLKITLDLLKANGYDKTNYSLTLDPNKGIIIEVTNGELIDKNEIEKLIANSVYSNTNMNLKVVIKEKNKSKIKDQEWQPVFSAIRDETKKEFKEYRGFAYSFHPDPLQIIIKTDLEKPKGFWKSNNNKVKQITMYVDKIIELKREELSIEEIPYEIIIRDKNDKKMN</sequence>
<proteinExistence type="predicted"/>
<gene>
    <name evidence="1" type="ORF">OU989_01265</name>
</gene>
<protein>
    <submittedName>
        <fullName evidence="1">Uncharacterized protein</fullName>
    </submittedName>
</protein>
<dbReference type="Proteomes" id="UP001219585">
    <property type="component" value="Chromosome"/>
</dbReference>